<dbReference type="GO" id="GO:0005576">
    <property type="term" value="C:extracellular region"/>
    <property type="evidence" value="ECO:0007669"/>
    <property type="project" value="UniProtKB-SubCell"/>
</dbReference>
<evidence type="ECO:0000259" key="4">
    <source>
        <dbReference type="Pfam" id="PF00669"/>
    </source>
</evidence>
<proteinExistence type="inferred from homology"/>
<dbReference type="Gene3D" id="1.20.1330.10">
    <property type="entry name" value="f41 fragment of flagellin, N-terminal domain"/>
    <property type="match status" value="1"/>
</dbReference>
<dbReference type="Pfam" id="PF00700">
    <property type="entry name" value="Flagellin_C"/>
    <property type="match status" value="1"/>
</dbReference>
<feature type="domain" description="Flagellin C-terminal" evidence="5">
    <location>
        <begin position="199"/>
        <end position="281"/>
    </location>
</feature>
<dbReference type="AlphaFoldDB" id="A0A4R2RFS6"/>
<evidence type="ECO:0000256" key="1">
    <source>
        <dbReference type="ARBA" id="ARBA00005709"/>
    </source>
</evidence>
<keyword evidence="6" id="KW-0969">Cilium</keyword>
<comment type="function">
    <text evidence="3">Flagellin is the subunit protein which polymerizes to form the filaments of bacterial flagella.</text>
</comment>
<comment type="similarity">
    <text evidence="1 3">Belongs to the bacterial flagellin family.</text>
</comment>
<dbReference type="InterPro" id="IPR001029">
    <property type="entry name" value="Flagellin_N"/>
</dbReference>
<keyword evidence="3" id="KW-0964">Secreted</keyword>
<dbReference type="PANTHER" id="PTHR42792">
    <property type="entry name" value="FLAGELLIN"/>
    <property type="match status" value="1"/>
</dbReference>
<gene>
    <name evidence="6" type="ORF">EV663_106147</name>
</gene>
<dbReference type="EMBL" id="SLXU01000006">
    <property type="protein sequence ID" value="TCP61199.1"/>
    <property type="molecule type" value="Genomic_DNA"/>
</dbReference>
<reference evidence="6 7" key="1">
    <citation type="submission" date="2019-03" db="EMBL/GenBank/DDBJ databases">
        <title>Genomic Encyclopedia of Type Strains, Phase IV (KMG-IV): sequencing the most valuable type-strain genomes for metagenomic binning, comparative biology and taxonomic classification.</title>
        <authorList>
            <person name="Goeker M."/>
        </authorList>
    </citation>
    <scope>NUCLEOTIDE SEQUENCE [LARGE SCALE GENOMIC DNA]</scope>
    <source>
        <strain evidence="6 7">DSM 24766</strain>
    </source>
</reference>
<comment type="caution">
    <text evidence="6">The sequence shown here is derived from an EMBL/GenBank/DDBJ whole genome shotgun (WGS) entry which is preliminary data.</text>
</comment>
<keyword evidence="2 3" id="KW-0975">Bacterial flagellum</keyword>
<accession>A0A4R2RFS6</accession>
<feature type="domain" description="Flagellin N-terminal" evidence="4">
    <location>
        <begin position="4"/>
        <end position="137"/>
    </location>
</feature>
<name>A0A4R2RFS6_9RHOB</name>
<dbReference type="PRINTS" id="PR00207">
    <property type="entry name" value="FLAGELLIN"/>
</dbReference>
<dbReference type="OrthoDB" id="8328560at2"/>
<dbReference type="Proteomes" id="UP000295050">
    <property type="component" value="Unassembled WGS sequence"/>
</dbReference>
<dbReference type="PANTHER" id="PTHR42792:SF2">
    <property type="entry name" value="FLAGELLIN"/>
    <property type="match status" value="1"/>
</dbReference>
<dbReference type="GO" id="GO:0009288">
    <property type="term" value="C:bacterial-type flagellum"/>
    <property type="evidence" value="ECO:0007669"/>
    <property type="project" value="UniProtKB-SubCell"/>
</dbReference>
<keyword evidence="6" id="KW-0966">Cell projection</keyword>
<keyword evidence="6" id="KW-0282">Flagellum</keyword>
<evidence type="ECO:0000259" key="5">
    <source>
        <dbReference type="Pfam" id="PF00700"/>
    </source>
</evidence>
<dbReference type="InterPro" id="IPR001492">
    <property type="entry name" value="Flagellin"/>
</dbReference>
<organism evidence="6 7">
    <name type="scientific">Rhodovulum bhavnagarense</name>
    <dbReference type="NCBI Taxonomy" id="992286"/>
    <lineage>
        <taxon>Bacteria</taxon>
        <taxon>Pseudomonadati</taxon>
        <taxon>Pseudomonadota</taxon>
        <taxon>Alphaproteobacteria</taxon>
        <taxon>Rhodobacterales</taxon>
        <taxon>Paracoccaceae</taxon>
        <taxon>Rhodovulum</taxon>
    </lineage>
</organism>
<dbReference type="InterPro" id="IPR046358">
    <property type="entry name" value="Flagellin_C"/>
</dbReference>
<comment type="subcellular location">
    <subcellularLocation>
        <location evidence="3">Secreted</location>
    </subcellularLocation>
    <subcellularLocation>
        <location evidence="3">Bacterial flagellum</location>
    </subcellularLocation>
</comment>
<dbReference type="SUPFAM" id="SSF64518">
    <property type="entry name" value="Phase 1 flagellin"/>
    <property type="match status" value="1"/>
</dbReference>
<dbReference type="Pfam" id="PF00669">
    <property type="entry name" value="Flagellin_N"/>
    <property type="match status" value="1"/>
</dbReference>
<evidence type="ECO:0000256" key="3">
    <source>
        <dbReference type="RuleBase" id="RU362073"/>
    </source>
</evidence>
<evidence type="ECO:0000313" key="7">
    <source>
        <dbReference type="Proteomes" id="UP000295050"/>
    </source>
</evidence>
<evidence type="ECO:0000256" key="2">
    <source>
        <dbReference type="ARBA" id="ARBA00023143"/>
    </source>
</evidence>
<dbReference type="RefSeq" id="WP_132951375.1">
    <property type="nucleotide sequence ID" value="NZ_SLXU01000006.1"/>
</dbReference>
<sequence>MSSILTNNSAMVALQTLKTINNDLSKTQDMISTGKAIGSAKDNAAVWSIATKMSSDANMFNTISDELGVGKATVDVALAGIDQLTGTLDEIEALAVSGKSEGADFTKINEQIEALKEKMDSVVTNSQFNGINLLNDTVDGTSASLNIASSVVRATPGGDSTVDTIEVSATNLSGAGVNNVTFTPLDGTSTTADTVIGEIQAMRTAVLTAGADLGAKSAQIGDQMKFVSAMGDALKAGISVMTDANMEEASAKLQALQVQQQLATQSLSIANQAPQNILSLFR</sequence>
<dbReference type="GO" id="GO:0005198">
    <property type="term" value="F:structural molecule activity"/>
    <property type="evidence" value="ECO:0007669"/>
    <property type="project" value="UniProtKB-UniRule"/>
</dbReference>
<evidence type="ECO:0000313" key="6">
    <source>
        <dbReference type="EMBL" id="TCP61199.1"/>
    </source>
</evidence>
<keyword evidence="7" id="KW-1185">Reference proteome</keyword>
<protein>
    <recommendedName>
        <fullName evidence="3">Flagellin</fullName>
    </recommendedName>
</protein>